<gene>
    <name evidence="2" type="ORF">CUNI_LOCUS1358</name>
</gene>
<dbReference type="PRINTS" id="PR01438">
    <property type="entry name" value="UNVRSLSTRESS"/>
</dbReference>
<dbReference type="OrthoDB" id="843225at2759"/>
<dbReference type="SUPFAM" id="SSF52402">
    <property type="entry name" value="Adenine nucleotide alpha hydrolases-like"/>
    <property type="match status" value="1"/>
</dbReference>
<evidence type="ECO:0000313" key="2">
    <source>
        <dbReference type="EMBL" id="CAG5115800.1"/>
    </source>
</evidence>
<organism evidence="2 3">
    <name type="scientific">Candidula unifasciata</name>
    <dbReference type="NCBI Taxonomy" id="100452"/>
    <lineage>
        <taxon>Eukaryota</taxon>
        <taxon>Metazoa</taxon>
        <taxon>Spiralia</taxon>
        <taxon>Lophotrochozoa</taxon>
        <taxon>Mollusca</taxon>
        <taxon>Gastropoda</taxon>
        <taxon>Heterobranchia</taxon>
        <taxon>Euthyneura</taxon>
        <taxon>Panpulmonata</taxon>
        <taxon>Eupulmonata</taxon>
        <taxon>Stylommatophora</taxon>
        <taxon>Helicina</taxon>
        <taxon>Helicoidea</taxon>
        <taxon>Geomitridae</taxon>
        <taxon>Candidula</taxon>
    </lineage>
</organism>
<dbReference type="CDD" id="cd23659">
    <property type="entry name" value="USP_At3g01520-like"/>
    <property type="match status" value="1"/>
</dbReference>
<keyword evidence="3" id="KW-1185">Reference proteome</keyword>
<accession>A0A8S3YL95</accession>
<dbReference type="PANTHER" id="PTHR46989">
    <property type="entry name" value="USP DOMAIN-CONTAINING PROTEIN"/>
    <property type="match status" value="1"/>
</dbReference>
<dbReference type="EMBL" id="CAJHNH020000166">
    <property type="protein sequence ID" value="CAG5115800.1"/>
    <property type="molecule type" value="Genomic_DNA"/>
</dbReference>
<dbReference type="Pfam" id="PF00582">
    <property type="entry name" value="Usp"/>
    <property type="match status" value="1"/>
</dbReference>
<sequence length="156" mass="17422">MPRTVIIAIDNTERAESAFDFYTQYVMIKDDKIVLVHVSEFTSLVQAPTLLTDPVMSVELIKEAEVMVKQLLDKYSDKFKELHLGGKVKQMAGNIGEAIIAASEEENAGLIVLGARGMNRIQRTFISSVSDYILQHSQVPVLICPAKRSKKKSLRN</sequence>
<dbReference type="InterPro" id="IPR014729">
    <property type="entry name" value="Rossmann-like_a/b/a_fold"/>
</dbReference>
<dbReference type="InterPro" id="IPR006015">
    <property type="entry name" value="Universal_stress_UspA"/>
</dbReference>
<evidence type="ECO:0000259" key="1">
    <source>
        <dbReference type="Pfam" id="PF00582"/>
    </source>
</evidence>
<name>A0A8S3YL95_9EUPU</name>
<evidence type="ECO:0000313" key="3">
    <source>
        <dbReference type="Proteomes" id="UP000678393"/>
    </source>
</evidence>
<feature type="domain" description="UspA" evidence="1">
    <location>
        <begin position="1"/>
        <end position="145"/>
    </location>
</feature>
<comment type="caution">
    <text evidence="2">The sequence shown here is derived from an EMBL/GenBank/DDBJ whole genome shotgun (WGS) entry which is preliminary data.</text>
</comment>
<dbReference type="Proteomes" id="UP000678393">
    <property type="component" value="Unassembled WGS sequence"/>
</dbReference>
<protein>
    <recommendedName>
        <fullName evidence="1">UspA domain-containing protein</fullName>
    </recommendedName>
</protein>
<dbReference type="AlphaFoldDB" id="A0A8S3YL95"/>
<dbReference type="PANTHER" id="PTHR46989:SF3">
    <property type="entry name" value="USPA DOMAIN-CONTAINING PROTEIN"/>
    <property type="match status" value="1"/>
</dbReference>
<dbReference type="InterPro" id="IPR006016">
    <property type="entry name" value="UspA"/>
</dbReference>
<dbReference type="Gene3D" id="3.40.50.620">
    <property type="entry name" value="HUPs"/>
    <property type="match status" value="1"/>
</dbReference>
<reference evidence="2" key="1">
    <citation type="submission" date="2021-04" db="EMBL/GenBank/DDBJ databases">
        <authorList>
            <consortium name="Molecular Ecology Group"/>
        </authorList>
    </citation>
    <scope>NUCLEOTIDE SEQUENCE</scope>
</reference>
<proteinExistence type="predicted"/>